<evidence type="ECO:0000259" key="6">
    <source>
        <dbReference type="SMART" id="SM00906"/>
    </source>
</evidence>
<dbReference type="GO" id="GO:0000981">
    <property type="term" value="F:DNA-binding transcription factor activity, RNA polymerase II-specific"/>
    <property type="evidence" value="ECO:0007669"/>
    <property type="project" value="InterPro"/>
</dbReference>
<dbReference type="AlphaFoldDB" id="A0AAD6GRJ7"/>
<feature type="domain" description="Xylanolytic transcriptional activator regulatory" evidence="6">
    <location>
        <begin position="154"/>
        <end position="226"/>
    </location>
</feature>
<dbReference type="GO" id="GO:0006351">
    <property type="term" value="P:DNA-templated transcription"/>
    <property type="evidence" value="ECO:0007669"/>
    <property type="project" value="InterPro"/>
</dbReference>
<name>A0AAD6GRJ7_9EURO</name>
<evidence type="ECO:0000256" key="2">
    <source>
        <dbReference type="ARBA" id="ARBA00022723"/>
    </source>
</evidence>
<keyword evidence="8" id="KW-1185">Reference proteome</keyword>
<dbReference type="SMART" id="SM00906">
    <property type="entry name" value="Fungal_trans"/>
    <property type="match status" value="1"/>
</dbReference>
<dbReference type="GO" id="GO:0005634">
    <property type="term" value="C:nucleus"/>
    <property type="evidence" value="ECO:0007669"/>
    <property type="project" value="UniProtKB-SubCell"/>
</dbReference>
<dbReference type="InterPro" id="IPR007219">
    <property type="entry name" value="XnlR_reg_dom"/>
</dbReference>
<evidence type="ECO:0000313" key="7">
    <source>
        <dbReference type="EMBL" id="KAJ5579170.1"/>
    </source>
</evidence>
<accession>A0AAD6GRJ7</accession>
<dbReference type="InterPro" id="IPR050815">
    <property type="entry name" value="TF_fung"/>
</dbReference>
<keyword evidence="4" id="KW-0804">Transcription</keyword>
<organism evidence="7 8">
    <name type="scientific">Penicillium hetheringtonii</name>
    <dbReference type="NCBI Taxonomy" id="911720"/>
    <lineage>
        <taxon>Eukaryota</taxon>
        <taxon>Fungi</taxon>
        <taxon>Dikarya</taxon>
        <taxon>Ascomycota</taxon>
        <taxon>Pezizomycotina</taxon>
        <taxon>Eurotiomycetes</taxon>
        <taxon>Eurotiomycetidae</taxon>
        <taxon>Eurotiales</taxon>
        <taxon>Aspergillaceae</taxon>
        <taxon>Penicillium</taxon>
    </lineage>
</organism>
<evidence type="ECO:0000313" key="8">
    <source>
        <dbReference type="Proteomes" id="UP001216150"/>
    </source>
</evidence>
<comment type="caution">
    <text evidence="7">The sequence shown here is derived from an EMBL/GenBank/DDBJ whole genome shotgun (WGS) entry which is preliminary data.</text>
</comment>
<dbReference type="CDD" id="cd12148">
    <property type="entry name" value="fungal_TF_MHR"/>
    <property type="match status" value="1"/>
</dbReference>
<dbReference type="PANTHER" id="PTHR47338:SF4">
    <property type="entry name" value="ZN(II)2CYS6 TRANSCRIPTION FACTOR (EUROFUNG)"/>
    <property type="match status" value="1"/>
</dbReference>
<dbReference type="PANTHER" id="PTHR47338">
    <property type="entry name" value="ZN(II)2CYS6 TRANSCRIPTION FACTOR (EUROFUNG)-RELATED"/>
    <property type="match status" value="1"/>
</dbReference>
<comment type="subcellular location">
    <subcellularLocation>
        <location evidence="1">Nucleus</location>
    </subcellularLocation>
</comment>
<keyword evidence="5" id="KW-0539">Nucleus</keyword>
<dbReference type="Proteomes" id="UP001216150">
    <property type="component" value="Unassembled WGS sequence"/>
</dbReference>
<gene>
    <name evidence="7" type="ORF">N7450_008037</name>
</gene>
<evidence type="ECO:0000256" key="1">
    <source>
        <dbReference type="ARBA" id="ARBA00004123"/>
    </source>
</evidence>
<dbReference type="Pfam" id="PF04082">
    <property type="entry name" value="Fungal_trans"/>
    <property type="match status" value="1"/>
</dbReference>
<dbReference type="GO" id="GO:0008270">
    <property type="term" value="F:zinc ion binding"/>
    <property type="evidence" value="ECO:0007669"/>
    <property type="project" value="InterPro"/>
</dbReference>
<protein>
    <recommendedName>
        <fullName evidence="6">Xylanolytic transcriptional activator regulatory domain-containing protein</fullName>
    </recommendedName>
</protein>
<sequence>TTKWLQWQRIDESQGKPASIYFLGLFYTSLTCEWSTSSSPTPDKVFLEACDVYFRHCHNKPYGFFNAKLFKIKVAQNQIPLHLRLALIACATRYSSRSQWKERKQSTIDGYARGAWELIMSSPDGLDAGEDVSLIQTLAILGVIDATAGRRRGAWVKIGMAVRISQDLNMMAEPSSNLSSLEQDERRNLFWSLYLLDRFVCCSFDRPPAIKDSDCHLNLPLNHNSTQPKSPHTMHDLLSRNSLSASQGLGLFAISVGLASVLGRAVKFMMTTRPDPQTPWHEDSDFSTIHADLEHLKELAIKNAPVLAEPGQPRSQNDMEDTDREQTAHMVLSHTIYHLTHCILSHPFLLALKTQNYQCSDIPSSWLEETRATCLVHAGSLVTVLVEAKAAGYMPVPSVYSYCILFASTIHALYLYSESPAISTGSAEYLRTALDYLSEISELWCNAQMMANALKSFVIQCSRYSDILLCHKPRLHELTQTETTILTAVVDYWTMMDPRNPVFDLAPFNADNFPDFSDKEFGYLTPPTTSGLENIIVTEDSLEYSTPRHKEASSIDPDIILHYPAPMMSPILSEAGGSPHWDWDNELDSLTENK</sequence>
<evidence type="ECO:0000256" key="3">
    <source>
        <dbReference type="ARBA" id="ARBA00023015"/>
    </source>
</evidence>
<keyword evidence="3" id="KW-0805">Transcription regulation</keyword>
<dbReference type="EMBL" id="JAQJAC010000007">
    <property type="protein sequence ID" value="KAJ5579170.1"/>
    <property type="molecule type" value="Genomic_DNA"/>
</dbReference>
<dbReference type="GO" id="GO:0003677">
    <property type="term" value="F:DNA binding"/>
    <property type="evidence" value="ECO:0007669"/>
    <property type="project" value="InterPro"/>
</dbReference>
<keyword evidence="2" id="KW-0479">Metal-binding</keyword>
<evidence type="ECO:0000256" key="5">
    <source>
        <dbReference type="ARBA" id="ARBA00023242"/>
    </source>
</evidence>
<feature type="non-terminal residue" evidence="7">
    <location>
        <position position="1"/>
    </location>
</feature>
<reference evidence="7 8" key="1">
    <citation type="journal article" date="2023" name="IMA Fungus">
        <title>Comparative genomic study of the Penicillium genus elucidates a diverse pangenome and 15 lateral gene transfer events.</title>
        <authorList>
            <person name="Petersen C."/>
            <person name="Sorensen T."/>
            <person name="Nielsen M.R."/>
            <person name="Sondergaard T.E."/>
            <person name="Sorensen J.L."/>
            <person name="Fitzpatrick D.A."/>
            <person name="Frisvad J.C."/>
            <person name="Nielsen K.L."/>
        </authorList>
    </citation>
    <scope>NUCLEOTIDE SEQUENCE [LARGE SCALE GENOMIC DNA]</scope>
    <source>
        <strain evidence="7 8">IBT 29057</strain>
    </source>
</reference>
<proteinExistence type="predicted"/>
<evidence type="ECO:0000256" key="4">
    <source>
        <dbReference type="ARBA" id="ARBA00023163"/>
    </source>
</evidence>